<dbReference type="EMBL" id="FLRD01000025">
    <property type="protein sequence ID" value="SBT31818.1"/>
    <property type="molecule type" value="Genomic_DNA"/>
</dbReference>
<dbReference type="Proteomes" id="UP000078555">
    <property type="component" value="Unassembled WGS sequence"/>
</dbReference>
<feature type="region of interest" description="Disordered" evidence="1">
    <location>
        <begin position="1650"/>
        <end position="1681"/>
    </location>
</feature>
<feature type="region of interest" description="Disordered" evidence="1">
    <location>
        <begin position="288"/>
        <end position="307"/>
    </location>
</feature>
<proteinExistence type="predicted"/>
<reference evidence="3" key="1">
    <citation type="submission" date="2016-05" db="EMBL/GenBank/DDBJ databases">
        <authorList>
            <person name="Lavstsen T."/>
            <person name="Jespersen J.S."/>
        </authorList>
    </citation>
    <scope>NUCLEOTIDE SEQUENCE [LARGE SCALE GENOMIC DNA]</scope>
</reference>
<reference evidence="4 5" key="2">
    <citation type="submission" date="2016-05" db="EMBL/GenBank/DDBJ databases">
        <authorList>
            <person name="Naeem Raeece"/>
        </authorList>
    </citation>
    <scope>NUCLEOTIDE SEQUENCE [LARGE SCALE GENOMIC DNA]</scope>
</reference>
<feature type="compositionally biased region" description="Polar residues" evidence="1">
    <location>
        <begin position="1650"/>
        <end position="1659"/>
    </location>
</feature>
<accession>A0A1A8YLA2</accession>
<evidence type="ECO:0000313" key="5">
    <source>
        <dbReference type="Proteomes" id="UP000078555"/>
    </source>
</evidence>
<sequence>MSAEKASMLYVYNHSGIHRALYDDQNKDQNKSSINNLQISNEVYLRTSLTYQTSAGSDRSTYPRKKDIKTKIEETSMNKNKFGAKELYAKQVVRLKKAPHRKINKLVLGSAIQIETTPTSLCKNYKKNFPDQKCHVLNKPNSECASPQMKKNLSLMKNQQRKKSNQNNQNGEIFYRKLNHNAMVANDTIYAFKSEDLKNYLNECSQFRGGGKDEKRSINVHGHNFSKEQEEKCIIRKLSCSNVINSGEAYSNTALPSNPEWDGITQKKQQTRMQREKGHHINMSKHLGKQKNTQLDSNSSEGGNSNIRLNNYMYREIKKGDILNEEQSVGARKKANLVMHQKGTSNLMEKRHTTTIICDGGKGSMRNILKSGQLSRKGVSKERKTEGENEGENEEEREDKNITHIKGNMNSSNKIYGQVSLDEKQNKQKKKRKNVRCKDIYKNVCNMSMDKNDIAGDRCTLQICVHADAKSYGNHGVDRSTHKTEREVTWGDKNETQKGRYMLLNRPNEFLSGDLNEGNILSSVNNTFWDTNVENEKLNSAHSALLSVRGKKIEDNKKKKIPWGKKKVVELNRRDISSEITICKNNFLLLHANDEHGEGSHHFSNGQGEIKDVHGKESNNFHATFNFSGKKRINFENGKNIKLIERSPDFPFLKKNIFEILKNEECKKKKKIDGEIGDNALKGGTFFLTPKSACVTFQSSKKLAVKKEMERSVHDRISRSSSCSNNCIVNRRLSCSSCNRDYTRDCTRNHTNLSSSGGNFANCIPLDDGEQLGLCNSQVEEENISYFNLTNMGKKNNNISGRVKNAKMGKPNEGNARIAALAKKEEEEEKEGRLEGNMKGEKESRFERIRTTGKENMTPLERRSDNSVKCYHDCIILNEHNDDDDEAHECCTEVNFISNGENEISSSDVGSHHGWVNEREKDLCMRNDILVRDIEERKMGKLFFEEMCIFRMNETSGGIDTAVGNCSRSGSQSSSGGREGDPPRRFMRDDSIDDLDVAKLELSKNCYEHLSGEVKNLMREEDTYKLEMNVGLIFRKYISISINLSCNYLLIKKNDKNVITCIPYSNIIEIDIVKKSKKKKDTFFFKLVYIFKKKEEKSEKNITLLFRSNIVEVYDKIKSKVEPISSNSENKAKEYLDIETVYSYIVEKYKRVYILYLRHLLQMVEKLYKKYILKNAICKLKNNCDYVNKMEEIKQKKIKMIQNVTDKLQFYVKKIVQNYFNVLIIRSYETSFVNYQMKTNDMLFNLLVKEKSIYQENMERQSYLLLCSTLSNLYKNRMSRYFRCFVHNNTLLSKRKNAFSYTLTHVNSILLQYERRIKCFVISMFRFNYDNITYFSFIMYKIYLRRTFIGYIRLRDHRLSIKMVIDKNVHQLIRVIAKMVDNQKYYAFYKLQKYIFQKRDIQNRQVCDNLMYANSQLCHNLDRVQIEKGIQKMEYVYKFKKKESLVKYFYTLKGPQLNTSNFNHYVKYCTIFSFVLNKILQRKYQNVLFHFILKCFQHNNKSRLTHAVKNMELLIIKKEKENIMHLLKVYDQYPYLFKYRHMTQIEIFTSSIDNFINFCNRKWLLNFLLKLHYLKYQDMFIKAYRCIGHIYNFVRILHRKVQIKVKGPFTLLAQNAHLRISKNVRGKVKAKKTQLKASLAQWQNRAQSKVNYNKTTSSPPRLLHKHSHPQTAHASVTSPDSHSLMRRYPYLFYNSDISPDRATLSEDKISLPSNESVSNIFSYAYEDMDKIKRKIYDFKTRISNVN</sequence>
<feature type="compositionally biased region" description="Polar residues" evidence="1">
    <location>
        <begin position="290"/>
        <end position="307"/>
    </location>
</feature>
<keyword evidence="5" id="KW-1185">Reference proteome</keyword>
<dbReference type="Proteomes" id="UP000078550">
    <property type="component" value="Unassembled WGS sequence"/>
</dbReference>
<evidence type="ECO:0000313" key="2">
    <source>
        <dbReference type="EMBL" id="SBT31818.1"/>
    </source>
</evidence>
<protein>
    <submittedName>
        <fullName evidence="3">Uncharacterized protein</fullName>
    </submittedName>
</protein>
<feature type="compositionally biased region" description="Acidic residues" evidence="1">
    <location>
        <begin position="388"/>
        <end position="397"/>
    </location>
</feature>
<name>A0A1A8YLA2_PLAOA</name>
<dbReference type="EMBL" id="FLRE01000033">
    <property type="protein sequence ID" value="SBT32320.1"/>
    <property type="molecule type" value="Genomic_DNA"/>
</dbReference>
<feature type="compositionally biased region" description="Polar residues" evidence="1">
    <location>
        <begin position="1669"/>
        <end position="1681"/>
    </location>
</feature>
<feature type="compositionally biased region" description="Low complexity" evidence="1">
    <location>
        <begin position="967"/>
        <end position="976"/>
    </location>
</feature>
<organism evidence="3 4">
    <name type="scientific">Plasmodium ovale wallikeri</name>
    <dbReference type="NCBI Taxonomy" id="864142"/>
    <lineage>
        <taxon>Eukaryota</taxon>
        <taxon>Sar</taxon>
        <taxon>Alveolata</taxon>
        <taxon>Apicomplexa</taxon>
        <taxon>Aconoidasida</taxon>
        <taxon>Haemosporida</taxon>
        <taxon>Plasmodiidae</taxon>
        <taxon>Plasmodium</taxon>
        <taxon>Plasmodium (Plasmodium)</taxon>
    </lineage>
</organism>
<feature type="region of interest" description="Disordered" evidence="1">
    <location>
        <begin position="370"/>
        <end position="399"/>
    </location>
</feature>
<evidence type="ECO:0000313" key="4">
    <source>
        <dbReference type="Proteomes" id="UP000078550"/>
    </source>
</evidence>
<feature type="region of interest" description="Disordered" evidence="1">
    <location>
        <begin position="961"/>
        <end position="986"/>
    </location>
</feature>
<evidence type="ECO:0000256" key="1">
    <source>
        <dbReference type="SAM" id="MobiDB-lite"/>
    </source>
</evidence>
<feature type="region of interest" description="Disordered" evidence="1">
    <location>
        <begin position="823"/>
        <end position="845"/>
    </location>
</feature>
<evidence type="ECO:0000313" key="3">
    <source>
        <dbReference type="EMBL" id="SBT32320.1"/>
    </source>
</evidence>
<gene>
    <name evidence="2" type="ORF">POVWA1_008970</name>
    <name evidence="3" type="ORF">POVWA2_008950</name>
</gene>